<accession>A0A8J2P617</accession>
<feature type="non-terminal residue" evidence="2">
    <location>
        <position position="1"/>
    </location>
</feature>
<keyword evidence="3" id="KW-1185">Reference proteome</keyword>
<comment type="caution">
    <text evidence="2">The sequence shown here is derived from an EMBL/GenBank/DDBJ whole genome shotgun (WGS) entry which is preliminary data.</text>
</comment>
<name>A0A8J2P617_9HEXA</name>
<sequence>MLSKSTNSGTVIWIWILIVAVLMATATYGSPPTGPNAPCRPHHGSLSDITYYRNVSIISSSSRYIESLGTPTRRRYKDLNVTCTWLLVTFMFGVLPESVWSLLVCEEFFFQHSPIPT</sequence>
<dbReference type="Proteomes" id="UP000708208">
    <property type="component" value="Unassembled WGS sequence"/>
</dbReference>
<feature type="transmembrane region" description="Helical" evidence="1">
    <location>
        <begin position="12"/>
        <end position="30"/>
    </location>
</feature>
<evidence type="ECO:0000313" key="3">
    <source>
        <dbReference type="Proteomes" id="UP000708208"/>
    </source>
</evidence>
<dbReference type="EMBL" id="CAJVCH010245340">
    <property type="protein sequence ID" value="CAG7733220.1"/>
    <property type="molecule type" value="Genomic_DNA"/>
</dbReference>
<protein>
    <submittedName>
        <fullName evidence="2">Uncharacterized protein</fullName>
    </submittedName>
</protein>
<organism evidence="2 3">
    <name type="scientific">Allacma fusca</name>
    <dbReference type="NCBI Taxonomy" id="39272"/>
    <lineage>
        <taxon>Eukaryota</taxon>
        <taxon>Metazoa</taxon>
        <taxon>Ecdysozoa</taxon>
        <taxon>Arthropoda</taxon>
        <taxon>Hexapoda</taxon>
        <taxon>Collembola</taxon>
        <taxon>Symphypleona</taxon>
        <taxon>Sminthuridae</taxon>
        <taxon>Allacma</taxon>
    </lineage>
</organism>
<gene>
    <name evidence="2" type="ORF">AFUS01_LOCUS21677</name>
</gene>
<evidence type="ECO:0000256" key="1">
    <source>
        <dbReference type="SAM" id="Phobius"/>
    </source>
</evidence>
<reference evidence="2" key="1">
    <citation type="submission" date="2021-06" db="EMBL/GenBank/DDBJ databases">
        <authorList>
            <person name="Hodson N. C."/>
            <person name="Mongue J. A."/>
            <person name="Jaron S. K."/>
        </authorList>
    </citation>
    <scope>NUCLEOTIDE SEQUENCE</scope>
</reference>
<evidence type="ECO:0000313" key="2">
    <source>
        <dbReference type="EMBL" id="CAG7733220.1"/>
    </source>
</evidence>
<dbReference type="AlphaFoldDB" id="A0A8J2P617"/>
<proteinExistence type="predicted"/>
<keyword evidence="1" id="KW-1133">Transmembrane helix</keyword>
<keyword evidence="1" id="KW-0472">Membrane</keyword>
<feature type="transmembrane region" description="Helical" evidence="1">
    <location>
        <begin position="83"/>
        <end position="103"/>
    </location>
</feature>
<keyword evidence="1" id="KW-0812">Transmembrane</keyword>